<keyword evidence="3" id="KW-1185">Reference proteome</keyword>
<dbReference type="GeneID" id="69020056"/>
<evidence type="ECO:0008006" key="4">
    <source>
        <dbReference type="Google" id="ProtNLM"/>
    </source>
</evidence>
<sequence>MCTQKTETFTVKFRGRQFILFDTPGFDDTRRGDGEILIDIAETLSASYKSKLKLSGIVYLHRIKDEKVSNGIQRNFDMFRYLCGDNFFSNVFLVTTFWDELKDNETGEKRERELLKKPDWWGEMKSKGSQIRRFSNTQQSAVDLLWEVAGLPPVVLQVQKEMVEQGLDVVNTTAGVALNYELADLRAKFEKEIESLVERQEKARLQQDEHLRKMLEEQEKKKTAFVRELMEEQAILRAESREGHRRQEQEFTDRYIRMEREKKTLSERIQTLEKQSQLEQDAAKTRMDQVMDDFNKVMAQLKDEKAGASQNSAKVADLEREKYEVEAMGLKWKTEMDRLTLEVQKLQEQQKLSSASEKAYLDSRILQLQAQKTSSTSSFWASLTSLTQLGQFVLKLVEEVA</sequence>
<accession>A0A8H4CT50</accession>
<evidence type="ECO:0000256" key="1">
    <source>
        <dbReference type="SAM" id="Coils"/>
    </source>
</evidence>
<comment type="caution">
    <text evidence="2">The sequence shown here is derived from an EMBL/GenBank/DDBJ whole genome shotgun (WGS) entry which is preliminary data.</text>
</comment>
<dbReference type="Proteomes" id="UP000613401">
    <property type="component" value="Unassembled WGS sequence"/>
</dbReference>
<dbReference type="RefSeq" id="XP_045268810.1">
    <property type="nucleotide sequence ID" value="XM_045412804.1"/>
</dbReference>
<proteinExistence type="predicted"/>
<feature type="coiled-coil region" evidence="1">
    <location>
        <begin position="255"/>
        <end position="349"/>
    </location>
</feature>
<reference evidence="2" key="2">
    <citation type="submission" date="2020-03" db="EMBL/GenBank/DDBJ databases">
        <authorList>
            <person name="Fu F.-F."/>
            <person name="Chen J."/>
        </authorList>
    </citation>
    <scope>NUCLEOTIDE SEQUENCE</scope>
    <source>
        <strain evidence="2">Lc1</strain>
    </source>
</reference>
<reference evidence="2" key="1">
    <citation type="journal article" date="2020" name="Phytopathology">
        <title>Genome sequence and comparative analysis of Colletotrichum gloeosporioides isolated from Liriodendron leaves.</title>
        <authorList>
            <person name="Fu F.F."/>
            <person name="Hao Z."/>
            <person name="Wang P."/>
            <person name="Lu Y."/>
            <person name="Xue L.J."/>
            <person name="Wei G."/>
            <person name="Tian Y."/>
            <person name="Baishi H."/>
            <person name="Xu H."/>
            <person name="Shi J."/>
            <person name="Cheng T."/>
            <person name="Wang G."/>
            <person name="Yi Y."/>
            <person name="Chen J."/>
        </authorList>
    </citation>
    <scope>NUCLEOTIDE SEQUENCE</scope>
    <source>
        <strain evidence="2">Lc1</strain>
    </source>
</reference>
<dbReference type="EMBL" id="WVTB01000016">
    <property type="protein sequence ID" value="KAF3809651.1"/>
    <property type="molecule type" value="Genomic_DNA"/>
</dbReference>
<organism evidence="2 3">
    <name type="scientific">Colletotrichum gloeosporioides</name>
    <name type="common">Anthracnose fungus</name>
    <name type="synonym">Glomerella cingulata</name>
    <dbReference type="NCBI Taxonomy" id="474922"/>
    <lineage>
        <taxon>Eukaryota</taxon>
        <taxon>Fungi</taxon>
        <taxon>Dikarya</taxon>
        <taxon>Ascomycota</taxon>
        <taxon>Pezizomycotina</taxon>
        <taxon>Sordariomycetes</taxon>
        <taxon>Hypocreomycetidae</taxon>
        <taxon>Glomerellales</taxon>
        <taxon>Glomerellaceae</taxon>
        <taxon>Colletotrichum</taxon>
        <taxon>Colletotrichum gloeosporioides species complex</taxon>
    </lineage>
</organism>
<keyword evidence="1" id="KW-0175">Coiled coil</keyword>
<dbReference type="AlphaFoldDB" id="A0A8H4CT50"/>
<dbReference type="Gene3D" id="3.40.50.300">
    <property type="entry name" value="P-loop containing nucleotide triphosphate hydrolases"/>
    <property type="match status" value="1"/>
</dbReference>
<name>A0A8H4CT50_COLGL</name>
<gene>
    <name evidence="2" type="ORF">GCG54_00012939</name>
</gene>
<protein>
    <recommendedName>
        <fullName evidence="4">G domain-containing protein</fullName>
    </recommendedName>
</protein>
<dbReference type="SUPFAM" id="SSF52540">
    <property type="entry name" value="P-loop containing nucleoside triphosphate hydrolases"/>
    <property type="match status" value="1"/>
</dbReference>
<evidence type="ECO:0000313" key="3">
    <source>
        <dbReference type="Proteomes" id="UP000613401"/>
    </source>
</evidence>
<dbReference type="InterPro" id="IPR027417">
    <property type="entry name" value="P-loop_NTPase"/>
</dbReference>
<evidence type="ECO:0000313" key="2">
    <source>
        <dbReference type="EMBL" id="KAF3809651.1"/>
    </source>
</evidence>